<protein>
    <submittedName>
        <fullName evidence="2">Uncharacterized protein</fullName>
    </submittedName>
</protein>
<dbReference type="AlphaFoldDB" id="A0A9W6LSD4"/>
<dbReference type="EMBL" id="BSEC01000001">
    <property type="protein sequence ID" value="GLI93575.1"/>
    <property type="molecule type" value="Genomic_DNA"/>
</dbReference>
<feature type="region of interest" description="Disordered" evidence="1">
    <location>
        <begin position="64"/>
        <end position="86"/>
    </location>
</feature>
<evidence type="ECO:0000313" key="2">
    <source>
        <dbReference type="EMBL" id="GLI93575.1"/>
    </source>
</evidence>
<comment type="caution">
    <text evidence="2">The sequence shown here is derived from an EMBL/GenBank/DDBJ whole genome shotgun (WGS) entry which is preliminary data.</text>
</comment>
<dbReference type="Proteomes" id="UP001144323">
    <property type="component" value="Unassembled WGS sequence"/>
</dbReference>
<reference evidence="2" key="1">
    <citation type="journal article" date="2023" name="Int. J. Syst. Evol. Microbiol.">
        <title>Methylocystis iwaonis sp. nov., a type II methane-oxidizing bacterium from surface soil of a rice paddy field in Japan, and emended description of the genus Methylocystis (ex Whittenbury et al. 1970) Bowman et al. 1993.</title>
        <authorList>
            <person name="Kaise H."/>
            <person name="Sawadogo J.B."/>
            <person name="Alam M.S."/>
            <person name="Ueno C."/>
            <person name="Dianou D."/>
            <person name="Shinjo R."/>
            <person name="Asakawa S."/>
        </authorList>
    </citation>
    <scope>NUCLEOTIDE SEQUENCE</scope>
    <source>
        <strain evidence="2">LMG27198</strain>
    </source>
</reference>
<proteinExistence type="predicted"/>
<gene>
    <name evidence="2" type="ORF">LMG27198_25670</name>
</gene>
<sequence length="86" mass="9436">MALKKWSKDDSFCTIIALWAGSAMPKFKVCGREVAWIVPGSRLDRRGIEPERAQSGRRVVIFPSRGGVREGRGPEQGGPIAALQNQ</sequence>
<organism evidence="2 3">
    <name type="scientific">Methylocystis echinoides</name>
    <dbReference type="NCBI Taxonomy" id="29468"/>
    <lineage>
        <taxon>Bacteria</taxon>
        <taxon>Pseudomonadati</taxon>
        <taxon>Pseudomonadota</taxon>
        <taxon>Alphaproteobacteria</taxon>
        <taxon>Hyphomicrobiales</taxon>
        <taxon>Methylocystaceae</taxon>
        <taxon>Methylocystis</taxon>
    </lineage>
</organism>
<name>A0A9W6LSD4_9HYPH</name>
<evidence type="ECO:0000313" key="3">
    <source>
        <dbReference type="Proteomes" id="UP001144323"/>
    </source>
</evidence>
<keyword evidence="3" id="KW-1185">Reference proteome</keyword>
<accession>A0A9W6LSD4</accession>
<evidence type="ECO:0000256" key="1">
    <source>
        <dbReference type="SAM" id="MobiDB-lite"/>
    </source>
</evidence>